<dbReference type="GO" id="GO:0005524">
    <property type="term" value="F:ATP binding"/>
    <property type="evidence" value="ECO:0007669"/>
    <property type="project" value="UniProtKB-UniRule"/>
</dbReference>
<keyword evidence="6 7" id="KW-0067">ATP-binding</keyword>
<keyword evidence="5 7" id="KW-0547">Nucleotide-binding</keyword>
<feature type="domain" description="Mur ligase central" evidence="10">
    <location>
        <begin position="124"/>
        <end position="327"/>
    </location>
</feature>
<evidence type="ECO:0000256" key="7">
    <source>
        <dbReference type="HAMAP-Rule" id="MF_00639"/>
    </source>
</evidence>
<dbReference type="AlphaFoldDB" id="A0A1P8WD45"/>
<dbReference type="GO" id="GO:0008360">
    <property type="term" value="P:regulation of cell shape"/>
    <property type="evidence" value="ECO:0007669"/>
    <property type="project" value="UniProtKB-KW"/>
</dbReference>
<proteinExistence type="inferred from homology"/>
<gene>
    <name evidence="7 11" type="primary">murD</name>
    <name evidence="11" type="ORF">Fuma_01599</name>
</gene>
<dbReference type="InterPro" id="IPR013221">
    <property type="entry name" value="Mur_ligase_cen"/>
</dbReference>
<dbReference type="InterPro" id="IPR005762">
    <property type="entry name" value="MurD"/>
</dbReference>
<dbReference type="PANTHER" id="PTHR43692:SF1">
    <property type="entry name" value="UDP-N-ACETYLMURAMOYLALANINE--D-GLUTAMATE LIGASE"/>
    <property type="match status" value="1"/>
</dbReference>
<dbReference type="InterPro" id="IPR036565">
    <property type="entry name" value="Mur-like_cat_sf"/>
</dbReference>
<evidence type="ECO:0000256" key="8">
    <source>
        <dbReference type="RuleBase" id="RU003664"/>
    </source>
</evidence>
<dbReference type="RefSeq" id="WP_077023667.1">
    <property type="nucleotide sequence ID" value="NZ_CP017641.1"/>
</dbReference>
<comment type="function">
    <text evidence="7 8">Cell wall formation. Catalyzes the addition of glutamate to the nucleotide precursor UDP-N-acetylmuramoyl-L-alanine (UMA).</text>
</comment>
<comment type="similarity">
    <text evidence="7">Belongs to the MurCDEF family.</text>
</comment>
<dbReference type="STRING" id="1891926.Fuma_01599"/>
<dbReference type="Gene3D" id="3.90.190.20">
    <property type="entry name" value="Mur ligase, C-terminal domain"/>
    <property type="match status" value="1"/>
</dbReference>
<dbReference type="Gene3D" id="3.40.50.720">
    <property type="entry name" value="NAD(P)-binding Rossmann-like Domain"/>
    <property type="match status" value="1"/>
</dbReference>
<name>A0A1P8WD45_9PLAN</name>
<keyword evidence="7 8" id="KW-0132">Cell division</keyword>
<dbReference type="GO" id="GO:0008764">
    <property type="term" value="F:UDP-N-acetylmuramoylalanine-D-glutamate ligase activity"/>
    <property type="evidence" value="ECO:0007669"/>
    <property type="project" value="UniProtKB-UniRule"/>
</dbReference>
<protein>
    <recommendedName>
        <fullName evidence="7 8">UDP-N-acetylmuramoylalanine--D-glutamate ligase</fullName>
        <ecNumber evidence="7 8">6.3.2.9</ecNumber>
    </recommendedName>
    <alternativeName>
        <fullName evidence="7">D-glutamic acid-adding enzyme</fullName>
    </alternativeName>
    <alternativeName>
        <fullName evidence="7">UDP-N-acetylmuramoyl-L-alanyl-D-glutamate synthetase</fullName>
    </alternativeName>
</protein>
<dbReference type="Pfam" id="PF21799">
    <property type="entry name" value="MurD-like_N"/>
    <property type="match status" value="1"/>
</dbReference>
<dbReference type="PANTHER" id="PTHR43692">
    <property type="entry name" value="UDP-N-ACETYLMURAMOYLALANINE--D-GLUTAMATE LIGASE"/>
    <property type="match status" value="1"/>
</dbReference>
<dbReference type="SUPFAM" id="SSF51984">
    <property type="entry name" value="MurCD N-terminal domain"/>
    <property type="match status" value="1"/>
</dbReference>
<evidence type="ECO:0000259" key="9">
    <source>
        <dbReference type="Pfam" id="PF02875"/>
    </source>
</evidence>
<keyword evidence="4 7" id="KW-0436">Ligase</keyword>
<keyword evidence="7 8" id="KW-0131">Cell cycle</keyword>
<feature type="domain" description="Mur ligase C-terminal" evidence="9">
    <location>
        <begin position="349"/>
        <end position="465"/>
    </location>
</feature>
<dbReference type="NCBIfam" id="TIGR01087">
    <property type="entry name" value="murD"/>
    <property type="match status" value="1"/>
</dbReference>
<evidence type="ECO:0000313" key="12">
    <source>
        <dbReference type="Proteomes" id="UP000187735"/>
    </source>
</evidence>
<dbReference type="EC" id="6.3.2.9" evidence="7 8"/>
<dbReference type="GO" id="GO:0071555">
    <property type="term" value="P:cell wall organization"/>
    <property type="evidence" value="ECO:0007669"/>
    <property type="project" value="UniProtKB-KW"/>
</dbReference>
<organism evidence="11 12">
    <name type="scientific">Fuerstiella marisgermanici</name>
    <dbReference type="NCBI Taxonomy" id="1891926"/>
    <lineage>
        <taxon>Bacteria</taxon>
        <taxon>Pseudomonadati</taxon>
        <taxon>Planctomycetota</taxon>
        <taxon>Planctomycetia</taxon>
        <taxon>Planctomycetales</taxon>
        <taxon>Planctomycetaceae</taxon>
        <taxon>Fuerstiella</taxon>
    </lineage>
</organism>
<evidence type="ECO:0000256" key="1">
    <source>
        <dbReference type="ARBA" id="ARBA00004496"/>
    </source>
</evidence>
<dbReference type="Gene3D" id="3.40.1190.10">
    <property type="entry name" value="Mur-like, catalytic domain"/>
    <property type="match status" value="1"/>
</dbReference>
<dbReference type="HAMAP" id="MF_00639">
    <property type="entry name" value="MurD"/>
    <property type="match status" value="1"/>
</dbReference>
<dbReference type="Proteomes" id="UP000187735">
    <property type="component" value="Chromosome"/>
</dbReference>
<keyword evidence="3 7" id="KW-0963">Cytoplasm</keyword>
<dbReference type="Pfam" id="PF08245">
    <property type="entry name" value="Mur_ligase_M"/>
    <property type="match status" value="1"/>
</dbReference>
<sequence length="498" mass="52992">MTTSLDQLANYDGIRVTILGLGRFGGGIAAARFLASRGAIVTVTDMRTEAELAESLTALADVEIHRFALGGHPADVFETCDLLVVNPAVKPGSPHVEQSRSAGAVVTSEIELFLHHCPARVVGVTGSNGKSTTAALTHHFLQHHFLHHDAADEARAGATAPPRSFLGGNIGHSLLPIVDQLTTNDVVVLELSSFQLHSLKDAHFAPSVAIVTNFAANHLDWHGTVDEYHAAKQVLLSRQSSVDVAVMPDDCPVNRLAFADEDQPTWRVRGRCLHFGISDGGEDGVFLEGNLLIARVAGREDAVRVSLPRQLPGEHSAKNIAAAACAAFVLGVTPMTIVDSLASFQPLPHRLELVSQGNGRKFYNDSVATTPESAIAALRTFREPVVIIAGGSDKGSNLTSFANEIGRNAVAAVLIGDTALTLKAGLHSKLSSDPGFSVVVADDFESAFRHAVALSPEGSIVLLSPGCASYGWFRDFRDRGDQFTKLAQAWVRCESETQ</sequence>
<evidence type="ECO:0000256" key="5">
    <source>
        <dbReference type="ARBA" id="ARBA00022741"/>
    </source>
</evidence>
<evidence type="ECO:0000256" key="4">
    <source>
        <dbReference type="ARBA" id="ARBA00022598"/>
    </source>
</evidence>
<evidence type="ECO:0000256" key="2">
    <source>
        <dbReference type="ARBA" id="ARBA00004752"/>
    </source>
</evidence>
<dbReference type="UniPathway" id="UPA00219"/>
<dbReference type="EMBL" id="CP017641">
    <property type="protein sequence ID" value="APZ91998.1"/>
    <property type="molecule type" value="Genomic_DNA"/>
</dbReference>
<evidence type="ECO:0000259" key="10">
    <source>
        <dbReference type="Pfam" id="PF08245"/>
    </source>
</evidence>
<evidence type="ECO:0000256" key="3">
    <source>
        <dbReference type="ARBA" id="ARBA00022490"/>
    </source>
</evidence>
<keyword evidence="12" id="KW-1185">Reference proteome</keyword>
<keyword evidence="7 8" id="KW-0573">Peptidoglycan synthesis</keyword>
<comment type="subcellular location">
    <subcellularLocation>
        <location evidence="1 7 8">Cytoplasm</location>
    </subcellularLocation>
</comment>
<dbReference type="SUPFAM" id="SSF53623">
    <property type="entry name" value="MurD-like peptide ligases, catalytic domain"/>
    <property type="match status" value="1"/>
</dbReference>
<dbReference type="GO" id="GO:0005737">
    <property type="term" value="C:cytoplasm"/>
    <property type="evidence" value="ECO:0007669"/>
    <property type="project" value="UniProtKB-SubCell"/>
</dbReference>
<dbReference type="InterPro" id="IPR004101">
    <property type="entry name" value="Mur_ligase_C"/>
</dbReference>
<feature type="binding site" evidence="7">
    <location>
        <begin position="126"/>
        <end position="132"/>
    </location>
    <ligand>
        <name>ATP</name>
        <dbReference type="ChEBI" id="CHEBI:30616"/>
    </ligand>
</feature>
<dbReference type="Pfam" id="PF02875">
    <property type="entry name" value="Mur_ligase_C"/>
    <property type="match status" value="1"/>
</dbReference>
<evidence type="ECO:0000256" key="6">
    <source>
        <dbReference type="ARBA" id="ARBA00022840"/>
    </source>
</evidence>
<reference evidence="11 12" key="1">
    <citation type="journal article" date="2016" name="Front. Microbiol.">
        <title>Fuerstia marisgermanicae gen. nov., sp. nov., an Unusual Member of the Phylum Planctomycetes from the German Wadden Sea.</title>
        <authorList>
            <person name="Kohn T."/>
            <person name="Heuer A."/>
            <person name="Jogler M."/>
            <person name="Vollmers J."/>
            <person name="Boedeker C."/>
            <person name="Bunk B."/>
            <person name="Rast P."/>
            <person name="Borchert D."/>
            <person name="Glockner I."/>
            <person name="Freese H.M."/>
            <person name="Klenk H.P."/>
            <person name="Overmann J."/>
            <person name="Kaster A.K."/>
            <person name="Rohde M."/>
            <person name="Wiegand S."/>
            <person name="Jogler C."/>
        </authorList>
    </citation>
    <scope>NUCLEOTIDE SEQUENCE [LARGE SCALE GENOMIC DNA]</scope>
    <source>
        <strain evidence="11 12">NH11</strain>
    </source>
</reference>
<dbReference type="GO" id="GO:0009252">
    <property type="term" value="P:peptidoglycan biosynthetic process"/>
    <property type="evidence" value="ECO:0007669"/>
    <property type="project" value="UniProtKB-UniRule"/>
</dbReference>
<dbReference type="OrthoDB" id="9809796at2"/>
<dbReference type="KEGG" id="fmr:Fuma_01599"/>
<accession>A0A1P8WD45</accession>
<keyword evidence="7 8" id="KW-0961">Cell wall biogenesis/degradation</keyword>
<comment type="catalytic activity">
    <reaction evidence="7 8">
        <text>UDP-N-acetyl-alpha-D-muramoyl-L-alanine + D-glutamate + ATP = UDP-N-acetyl-alpha-D-muramoyl-L-alanyl-D-glutamate + ADP + phosphate + H(+)</text>
        <dbReference type="Rhea" id="RHEA:16429"/>
        <dbReference type="ChEBI" id="CHEBI:15378"/>
        <dbReference type="ChEBI" id="CHEBI:29986"/>
        <dbReference type="ChEBI" id="CHEBI:30616"/>
        <dbReference type="ChEBI" id="CHEBI:43474"/>
        <dbReference type="ChEBI" id="CHEBI:83898"/>
        <dbReference type="ChEBI" id="CHEBI:83900"/>
        <dbReference type="ChEBI" id="CHEBI:456216"/>
        <dbReference type="EC" id="6.3.2.9"/>
    </reaction>
</comment>
<evidence type="ECO:0000313" key="11">
    <source>
        <dbReference type="EMBL" id="APZ91998.1"/>
    </source>
</evidence>
<dbReference type="SUPFAM" id="SSF53244">
    <property type="entry name" value="MurD-like peptide ligases, peptide-binding domain"/>
    <property type="match status" value="1"/>
</dbReference>
<keyword evidence="7 8" id="KW-0133">Cell shape</keyword>
<comment type="pathway">
    <text evidence="2 7 8">Cell wall biogenesis; peptidoglycan biosynthesis.</text>
</comment>
<dbReference type="InterPro" id="IPR036615">
    <property type="entry name" value="Mur_ligase_C_dom_sf"/>
</dbReference>
<dbReference type="GO" id="GO:0051301">
    <property type="term" value="P:cell division"/>
    <property type="evidence" value="ECO:0007669"/>
    <property type="project" value="UniProtKB-KW"/>
</dbReference>